<evidence type="ECO:0000313" key="3">
    <source>
        <dbReference type="Proteomes" id="UP000501705"/>
    </source>
</evidence>
<sequence length="109" mass="12266">MGKPVELEPEGLRRAANGFDDVADRTKKLLDTLKSSSDSKGEPWGDDHAGEKFADGEKGYKKNRDNTFSSVSTLVDVLRQNAKNLRDSATMFEENEHDLANRDKRDQRP</sequence>
<accession>A0A6G9XRG0</accession>
<evidence type="ECO:0000313" key="2">
    <source>
        <dbReference type="EMBL" id="QIS03413.1"/>
    </source>
</evidence>
<gene>
    <name evidence="2" type="ORF">F5X71_14770</name>
</gene>
<organism evidence="2 3">
    <name type="scientific">Nocardia brasiliensis</name>
    <dbReference type="NCBI Taxonomy" id="37326"/>
    <lineage>
        <taxon>Bacteria</taxon>
        <taxon>Bacillati</taxon>
        <taxon>Actinomycetota</taxon>
        <taxon>Actinomycetes</taxon>
        <taxon>Mycobacteriales</taxon>
        <taxon>Nocardiaceae</taxon>
        <taxon>Nocardia</taxon>
    </lineage>
</organism>
<proteinExistence type="predicted"/>
<feature type="region of interest" description="Disordered" evidence="1">
    <location>
        <begin position="32"/>
        <end position="66"/>
    </location>
</feature>
<protein>
    <recommendedName>
        <fullName evidence="4">WXG100 family type VII secretion target</fullName>
    </recommendedName>
</protein>
<feature type="compositionally biased region" description="Basic and acidic residues" evidence="1">
    <location>
        <begin position="97"/>
        <end position="109"/>
    </location>
</feature>
<name>A0A6G9XRG0_NOCBR</name>
<dbReference type="Gene3D" id="1.10.287.1060">
    <property type="entry name" value="ESAT-6-like"/>
    <property type="match status" value="1"/>
</dbReference>
<dbReference type="Proteomes" id="UP000501705">
    <property type="component" value="Chromosome"/>
</dbReference>
<reference evidence="2 3" key="1">
    <citation type="journal article" date="2019" name="ACS Chem. Biol.">
        <title>Identification and Mobilization of a Cryptic Antibiotic Biosynthesis Gene Locus from a Human-Pathogenic Nocardia Isolate.</title>
        <authorList>
            <person name="Herisse M."/>
            <person name="Ishida K."/>
            <person name="Porter J.L."/>
            <person name="Howden B."/>
            <person name="Hertweck C."/>
            <person name="Stinear T.P."/>
            <person name="Pidot S.J."/>
        </authorList>
    </citation>
    <scope>NUCLEOTIDE SEQUENCE [LARGE SCALE GENOMIC DNA]</scope>
    <source>
        <strain evidence="2 3">AUSMDU00024985</strain>
    </source>
</reference>
<feature type="region of interest" description="Disordered" evidence="1">
    <location>
        <begin position="84"/>
        <end position="109"/>
    </location>
</feature>
<evidence type="ECO:0000256" key="1">
    <source>
        <dbReference type="SAM" id="MobiDB-lite"/>
    </source>
</evidence>
<feature type="compositionally biased region" description="Basic and acidic residues" evidence="1">
    <location>
        <begin position="32"/>
        <end position="65"/>
    </location>
</feature>
<dbReference type="EMBL" id="CP046171">
    <property type="protein sequence ID" value="QIS03413.1"/>
    <property type="molecule type" value="Genomic_DNA"/>
</dbReference>
<evidence type="ECO:0008006" key="4">
    <source>
        <dbReference type="Google" id="ProtNLM"/>
    </source>
</evidence>
<dbReference type="AlphaFoldDB" id="A0A6G9XRG0"/>
<dbReference type="RefSeq" id="WP_167462482.1">
    <property type="nucleotide sequence ID" value="NZ_CP046171.1"/>
</dbReference>